<sequence length="145" mass="16035">MAGFLLGFGLGGFIDAIVLHMLLQWHHLISSRVTMDTLLGLRVNVLADGVFSAGMWLITVMGIGVLWRSAQQTPTVPLTTSAFVGWILMGWGGFQLFDSIFFHALLGLHHIRHVPNFMVYDIAFFLLGFGLIGVGYLMTRNQANI</sequence>
<evidence type="ECO:0000256" key="1">
    <source>
        <dbReference type="SAM" id="Phobius"/>
    </source>
</evidence>
<dbReference type="Proteomes" id="UP001482513">
    <property type="component" value="Unassembled WGS sequence"/>
</dbReference>
<accession>A0ABV0JZM9</accession>
<dbReference type="EMBL" id="JAMPKX010000001">
    <property type="protein sequence ID" value="MEP0945985.1"/>
    <property type="molecule type" value="Genomic_DNA"/>
</dbReference>
<feature type="transmembrane region" description="Helical" evidence="1">
    <location>
        <begin position="83"/>
        <end position="106"/>
    </location>
</feature>
<dbReference type="Pfam" id="PF10002">
    <property type="entry name" value="DUF2243"/>
    <property type="match status" value="1"/>
</dbReference>
<reference evidence="2 3" key="1">
    <citation type="submission" date="2022-04" db="EMBL/GenBank/DDBJ databases">
        <title>Positive selection, recombination, and allopatry shape intraspecific diversity of widespread and dominant cyanobacteria.</title>
        <authorList>
            <person name="Wei J."/>
            <person name="Shu W."/>
            <person name="Hu C."/>
        </authorList>
    </citation>
    <scope>NUCLEOTIDE SEQUENCE [LARGE SCALE GENOMIC DNA]</scope>
    <source>
        <strain evidence="2 3">DQ-A4</strain>
    </source>
</reference>
<protein>
    <submittedName>
        <fullName evidence="2">DUF2243 domain-containing protein</fullName>
    </submittedName>
</protein>
<name>A0ABV0JZM9_9CYAN</name>
<feature type="transmembrane region" description="Helical" evidence="1">
    <location>
        <begin position="45"/>
        <end position="67"/>
    </location>
</feature>
<keyword evidence="1" id="KW-1133">Transmembrane helix</keyword>
<proteinExistence type="predicted"/>
<evidence type="ECO:0000313" key="3">
    <source>
        <dbReference type="Proteomes" id="UP001482513"/>
    </source>
</evidence>
<keyword evidence="1" id="KW-0812">Transmembrane</keyword>
<dbReference type="InterPro" id="IPR018719">
    <property type="entry name" value="DUF2243_membrane"/>
</dbReference>
<comment type="caution">
    <text evidence="2">The sequence shown here is derived from an EMBL/GenBank/DDBJ whole genome shotgun (WGS) entry which is preliminary data.</text>
</comment>
<evidence type="ECO:0000313" key="2">
    <source>
        <dbReference type="EMBL" id="MEP0945985.1"/>
    </source>
</evidence>
<keyword evidence="1" id="KW-0472">Membrane</keyword>
<organism evidence="2 3">
    <name type="scientific">Leptolyngbya subtilissima DQ-A4</name>
    <dbReference type="NCBI Taxonomy" id="2933933"/>
    <lineage>
        <taxon>Bacteria</taxon>
        <taxon>Bacillati</taxon>
        <taxon>Cyanobacteriota</taxon>
        <taxon>Cyanophyceae</taxon>
        <taxon>Leptolyngbyales</taxon>
        <taxon>Leptolyngbyaceae</taxon>
        <taxon>Leptolyngbya group</taxon>
        <taxon>Leptolyngbya</taxon>
    </lineage>
</organism>
<feature type="transmembrane region" description="Helical" evidence="1">
    <location>
        <begin position="118"/>
        <end position="138"/>
    </location>
</feature>
<gene>
    <name evidence="2" type="ORF">NC992_03780</name>
</gene>
<keyword evidence="3" id="KW-1185">Reference proteome</keyword>
<feature type="transmembrane region" description="Helical" evidence="1">
    <location>
        <begin position="6"/>
        <end position="25"/>
    </location>
</feature>